<reference evidence="7 8" key="1">
    <citation type="journal article" date="2019" name="Int. J. Syst. Evol. Microbiol.">
        <title>The Global Catalogue of Microorganisms (GCM) 10K type strain sequencing project: providing services to taxonomists for standard genome sequencing and annotation.</title>
        <authorList>
            <consortium name="The Broad Institute Genomics Platform"/>
            <consortium name="The Broad Institute Genome Sequencing Center for Infectious Disease"/>
            <person name="Wu L."/>
            <person name="Ma J."/>
        </authorList>
    </citation>
    <scope>NUCLEOTIDE SEQUENCE [LARGE SCALE GENOMIC DNA]</scope>
    <source>
        <strain evidence="7 8">JCM 4805</strain>
    </source>
</reference>
<comment type="caution">
    <text evidence="7">The sequence shown here is derived from an EMBL/GenBank/DDBJ whole genome shotgun (WGS) entry which is preliminary data.</text>
</comment>
<evidence type="ECO:0000256" key="4">
    <source>
        <dbReference type="ARBA" id="ARBA00022833"/>
    </source>
</evidence>
<dbReference type="PROSITE" id="PS51747">
    <property type="entry name" value="CYT_DCMP_DEAMINASES_2"/>
    <property type="match status" value="1"/>
</dbReference>
<keyword evidence="3" id="KW-0378">Hydrolase</keyword>
<evidence type="ECO:0000256" key="1">
    <source>
        <dbReference type="ARBA" id="ARBA00006576"/>
    </source>
</evidence>
<dbReference type="Proteomes" id="UP001500909">
    <property type="component" value="Unassembled WGS sequence"/>
</dbReference>
<evidence type="ECO:0000256" key="2">
    <source>
        <dbReference type="ARBA" id="ARBA00022723"/>
    </source>
</evidence>
<dbReference type="InterPro" id="IPR002125">
    <property type="entry name" value="CMP_dCMP_dom"/>
</dbReference>
<dbReference type="EMBL" id="BAAABY010000045">
    <property type="protein sequence ID" value="GAA0488258.1"/>
    <property type="molecule type" value="Genomic_DNA"/>
</dbReference>
<gene>
    <name evidence="7" type="ORF">GCM10010361_61510</name>
</gene>
<organism evidence="7 8">
    <name type="scientific">Streptomyces olivaceiscleroticus</name>
    <dbReference type="NCBI Taxonomy" id="68245"/>
    <lineage>
        <taxon>Bacteria</taxon>
        <taxon>Bacillati</taxon>
        <taxon>Actinomycetota</taxon>
        <taxon>Actinomycetes</taxon>
        <taxon>Kitasatosporales</taxon>
        <taxon>Streptomycetaceae</taxon>
        <taxon>Streptomyces</taxon>
    </lineage>
</organism>
<evidence type="ECO:0000256" key="5">
    <source>
        <dbReference type="SAM" id="MobiDB-lite"/>
    </source>
</evidence>
<dbReference type="CDD" id="cd01283">
    <property type="entry name" value="cytidine_deaminase"/>
    <property type="match status" value="1"/>
</dbReference>
<dbReference type="PROSITE" id="PS00903">
    <property type="entry name" value="CYT_DCMP_DEAMINASES_1"/>
    <property type="match status" value="1"/>
</dbReference>
<protein>
    <submittedName>
        <fullName evidence="7">Cytidine deaminase</fullName>
    </submittedName>
</protein>
<dbReference type="RefSeq" id="WP_346098594.1">
    <property type="nucleotide sequence ID" value="NZ_BAAABY010000045.1"/>
</dbReference>
<dbReference type="Pfam" id="PF00383">
    <property type="entry name" value="dCMP_cyt_deam_1"/>
    <property type="match status" value="1"/>
</dbReference>
<sequence>MTTDPGTGEDLAVDHALVRAAEEAVAAYARGDDHTVAAAARTADGRIVTGLNVHHFTGGPCAELVVMGAAAAQGAYDLRQIVAVADGGRGVLPPCGRCRQVLLDHHPDLTVIVGAGDDRRALPVRALLPVAYVAAEQQDGAEGGPATAAPGQPSGSQE</sequence>
<dbReference type="InterPro" id="IPR016192">
    <property type="entry name" value="APOBEC/CMP_deaminase_Zn-bd"/>
</dbReference>
<dbReference type="InterPro" id="IPR050202">
    <property type="entry name" value="Cyt/Deoxycyt_deaminase"/>
</dbReference>
<evidence type="ECO:0000256" key="3">
    <source>
        <dbReference type="ARBA" id="ARBA00022801"/>
    </source>
</evidence>
<evidence type="ECO:0000259" key="6">
    <source>
        <dbReference type="PROSITE" id="PS51747"/>
    </source>
</evidence>
<dbReference type="Gene3D" id="3.40.140.10">
    <property type="entry name" value="Cytidine Deaminase, domain 2"/>
    <property type="match status" value="1"/>
</dbReference>
<keyword evidence="2" id="KW-0479">Metal-binding</keyword>
<dbReference type="InterPro" id="IPR016193">
    <property type="entry name" value="Cytidine_deaminase-like"/>
</dbReference>
<comment type="similarity">
    <text evidence="1">Belongs to the cytidine and deoxycytidylate deaminase family.</text>
</comment>
<accession>A0ABN1B1C1</accession>
<keyword evidence="4" id="KW-0862">Zinc</keyword>
<name>A0ABN1B1C1_9ACTN</name>
<proteinExistence type="inferred from homology"/>
<dbReference type="PANTHER" id="PTHR11644:SF2">
    <property type="entry name" value="CYTIDINE DEAMINASE"/>
    <property type="match status" value="1"/>
</dbReference>
<evidence type="ECO:0000313" key="7">
    <source>
        <dbReference type="EMBL" id="GAA0488258.1"/>
    </source>
</evidence>
<feature type="region of interest" description="Disordered" evidence="5">
    <location>
        <begin position="138"/>
        <end position="158"/>
    </location>
</feature>
<keyword evidence="8" id="KW-1185">Reference proteome</keyword>
<evidence type="ECO:0000313" key="8">
    <source>
        <dbReference type="Proteomes" id="UP001500909"/>
    </source>
</evidence>
<dbReference type="SUPFAM" id="SSF53927">
    <property type="entry name" value="Cytidine deaminase-like"/>
    <property type="match status" value="1"/>
</dbReference>
<dbReference type="PANTHER" id="PTHR11644">
    <property type="entry name" value="CYTIDINE DEAMINASE"/>
    <property type="match status" value="1"/>
</dbReference>
<feature type="compositionally biased region" description="Low complexity" evidence="5">
    <location>
        <begin position="144"/>
        <end position="158"/>
    </location>
</feature>
<feature type="domain" description="CMP/dCMP-type deaminase" evidence="6">
    <location>
        <begin position="11"/>
        <end position="135"/>
    </location>
</feature>